<dbReference type="InterPro" id="IPR010028">
    <property type="entry name" value="Acid_phosphatase_pln"/>
</dbReference>
<proteinExistence type="predicted"/>
<dbReference type="EMBL" id="AUSU01001557">
    <property type="protein sequence ID" value="EPS70753.1"/>
    <property type="molecule type" value="Genomic_DNA"/>
</dbReference>
<dbReference type="InterPro" id="IPR036412">
    <property type="entry name" value="HAD-like_sf"/>
</dbReference>
<dbReference type="AlphaFoldDB" id="S8E4P9"/>
<dbReference type="Gene3D" id="3.40.50.1000">
    <property type="entry name" value="HAD superfamily/HAD-like"/>
    <property type="match status" value="1"/>
</dbReference>
<dbReference type="PANTHER" id="PTHR31284:SF7">
    <property type="entry name" value="ACID PHOSPHATASE-LIKE PROTEIN"/>
    <property type="match status" value="1"/>
</dbReference>
<dbReference type="PIRSF" id="PIRSF002674">
    <property type="entry name" value="VSP"/>
    <property type="match status" value="1"/>
</dbReference>
<dbReference type="InterPro" id="IPR014403">
    <property type="entry name" value="APS1/VSP"/>
</dbReference>
<evidence type="ECO:0000256" key="2">
    <source>
        <dbReference type="ARBA" id="ARBA00023180"/>
    </source>
</evidence>
<reference evidence="3 4" key="1">
    <citation type="journal article" date="2013" name="BMC Genomics">
        <title>The miniature genome of a carnivorous plant Genlisea aurea contains a low number of genes and short non-coding sequences.</title>
        <authorList>
            <person name="Leushkin E.V."/>
            <person name="Sutormin R.A."/>
            <person name="Nabieva E.R."/>
            <person name="Penin A.A."/>
            <person name="Kondrashov A.S."/>
            <person name="Logacheva M.D."/>
        </authorList>
    </citation>
    <scope>NUCLEOTIDE SEQUENCE [LARGE SCALE GENOMIC DNA]</scope>
</reference>
<name>S8E4P9_9LAMI</name>
<keyword evidence="4" id="KW-1185">Reference proteome</keyword>
<dbReference type="SUPFAM" id="SSF56784">
    <property type="entry name" value="HAD-like"/>
    <property type="match status" value="1"/>
</dbReference>
<keyword evidence="2" id="KW-0325">Glycoprotein</keyword>
<dbReference type="Proteomes" id="UP000015453">
    <property type="component" value="Unassembled WGS sequence"/>
</dbReference>
<evidence type="ECO:0000313" key="4">
    <source>
        <dbReference type="Proteomes" id="UP000015453"/>
    </source>
</evidence>
<comment type="caution">
    <text evidence="3">The sequence shown here is derived from an EMBL/GenBank/DDBJ whole genome shotgun (WGS) entry which is preliminary data.</text>
</comment>
<dbReference type="CDD" id="cd07535">
    <property type="entry name" value="HAD_VSP"/>
    <property type="match status" value="1"/>
</dbReference>
<evidence type="ECO:0008006" key="5">
    <source>
        <dbReference type="Google" id="ProtNLM"/>
    </source>
</evidence>
<dbReference type="OrthoDB" id="59415at2759"/>
<evidence type="ECO:0000256" key="1">
    <source>
        <dbReference type="ARBA" id="ARBA00022729"/>
    </source>
</evidence>
<accession>S8E4P9</accession>
<sequence>RCRSWRVAGEANNLASWKTIPEACGEYVKDYMSGEGYELDLETVSREAEWFARSLDLGGDRKLAWIFDVDETLLSNLPYYQQHGYGLEVFDEAEFDKWVEMGVAPAIEHSLKLYEVVDALGFRILLLTGRSERHRDITVNNLFQAGFRPSWDKLIMRGSEDHGKSATRYKSEKRRDLMEGDGYELAGNSGDQWSDLLDSYMSLRSFKLPNPMYYI</sequence>
<protein>
    <recommendedName>
        <fullName evidence="5">Acid phosphatase 1</fullName>
    </recommendedName>
</protein>
<feature type="non-terminal residue" evidence="3">
    <location>
        <position position="1"/>
    </location>
</feature>
<dbReference type="InterPro" id="IPR023214">
    <property type="entry name" value="HAD_sf"/>
</dbReference>
<dbReference type="PANTHER" id="PTHR31284">
    <property type="entry name" value="ACID PHOSPHATASE-LIKE PROTEIN"/>
    <property type="match status" value="1"/>
</dbReference>
<dbReference type="InterPro" id="IPR005519">
    <property type="entry name" value="Acid_phosphat_B-like"/>
</dbReference>
<feature type="non-terminal residue" evidence="3">
    <location>
        <position position="215"/>
    </location>
</feature>
<gene>
    <name evidence="3" type="ORF">M569_04009</name>
</gene>
<evidence type="ECO:0000313" key="3">
    <source>
        <dbReference type="EMBL" id="EPS70753.1"/>
    </source>
</evidence>
<dbReference type="GO" id="GO:0003993">
    <property type="term" value="F:acid phosphatase activity"/>
    <property type="evidence" value="ECO:0007669"/>
    <property type="project" value="InterPro"/>
</dbReference>
<organism evidence="3 4">
    <name type="scientific">Genlisea aurea</name>
    <dbReference type="NCBI Taxonomy" id="192259"/>
    <lineage>
        <taxon>Eukaryota</taxon>
        <taxon>Viridiplantae</taxon>
        <taxon>Streptophyta</taxon>
        <taxon>Embryophyta</taxon>
        <taxon>Tracheophyta</taxon>
        <taxon>Spermatophyta</taxon>
        <taxon>Magnoliopsida</taxon>
        <taxon>eudicotyledons</taxon>
        <taxon>Gunneridae</taxon>
        <taxon>Pentapetalae</taxon>
        <taxon>asterids</taxon>
        <taxon>lamiids</taxon>
        <taxon>Lamiales</taxon>
        <taxon>Lentibulariaceae</taxon>
        <taxon>Genlisea</taxon>
    </lineage>
</organism>
<dbReference type="NCBIfam" id="TIGR01675">
    <property type="entry name" value="plant-AP"/>
    <property type="match status" value="1"/>
</dbReference>
<keyword evidence="1" id="KW-0732">Signal</keyword>
<dbReference type="Pfam" id="PF03767">
    <property type="entry name" value="Acid_phosphat_B"/>
    <property type="match status" value="1"/>
</dbReference>